<dbReference type="GO" id="GO:0005681">
    <property type="term" value="C:spliceosomal complex"/>
    <property type="evidence" value="ECO:0007669"/>
    <property type="project" value="TreeGrafter"/>
</dbReference>
<dbReference type="PROSITE" id="PS50076">
    <property type="entry name" value="DNAJ_2"/>
    <property type="match status" value="1"/>
</dbReference>
<evidence type="ECO:0000313" key="8">
    <source>
        <dbReference type="EMBL" id="KAF2838172.1"/>
    </source>
</evidence>
<dbReference type="Gene3D" id="1.10.287.110">
    <property type="entry name" value="DnaJ domain"/>
    <property type="match status" value="1"/>
</dbReference>
<sequence>MPSDDLTAHATSDTDFYALLGVTFETSQKDIERAYRKAALKYHPDKNRGDPTAAERFHLVHIATEVLTDPVAKKAYDDVRAARLHKQRQHDLFEGKRRQMKEDLERRESGFKRKRDEEADAEEILARRIRQLAADGERRRREKEEALRRELQEQERAKTELRKENQSPEVTAESRPQGGTEVPEVQRTVKVRWTRKSAGKTMDNDQLTSMFRRFGIVENAFLLPAKTDRKIASAGVIFTSIVGAHAAVEDAAKQKDSEWSCIKSVFWLEGKEPDILQDILNMTSSSSTSTKERVQSLGSTPSTPISPFKSGGNGLKKVPSFASFSSTNLNTPINSPYMKGGAQSPSLEEMTMIRLKNAEKRRLEEQIRKQEQEAAPAETS</sequence>
<evidence type="ECO:0000313" key="9">
    <source>
        <dbReference type="Proteomes" id="UP000799429"/>
    </source>
</evidence>
<feature type="compositionally biased region" description="Basic and acidic residues" evidence="6">
    <location>
        <begin position="135"/>
        <end position="166"/>
    </location>
</feature>
<dbReference type="AlphaFoldDB" id="A0A9P4S8U7"/>
<feature type="domain" description="J" evidence="7">
    <location>
        <begin position="15"/>
        <end position="80"/>
    </location>
</feature>
<accession>A0A9P4S8U7</accession>
<dbReference type="Pfam" id="PF00226">
    <property type="entry name" value="DnaJ"/>
    <property type="match status" value="1"/>
</dbReference>
<protein>
    <submittedName>
        <fullName evidence="8">Pre-mRNA-splicing factor cwc23</fullName>
    </submittedName>
</protein>
<dbReference type="SUPFAM" id="SSF46565">
    <property type="entry name" value="Chaperone J-domain"/>
    <property type="match status" value="1"/>
</dbReference>
<evidence type="ECO:0000256" key="2">
    <source>
        <dbReference type="ARBA" id="ARBA00004496"/>
    </source>
</evidence>
<feature type="compositionally biased region" description="Polar residues" evidence="6">
    <location>
        <begin position="296"/>
        <end position="305"/>
    </location>
</feature>
<dbReference type="InterPro" id="IPR012677">
    <property type="entry name" value="Nucleotide-bd_a/b_plait_sf"/>
</dbReference>
<dbReference type="EMBL" id="MU006097">
    <property type="protein sequence ID" value="KAF2838172.1"/>
    <property type="molecule type" value="Genomic_DNA"/>
</dbReference>
<dbReference type="PANTHER" id="PTHR44313:SF1">
    <property type="entry name" value="DNAJ HOMOLOG SUBFAMILY C MEMBER 17"/>
    <property type="match status" value="1"/>
</dbReference>
<dbReference type="InterPro" id="IPR036869">
    <property type="entry name" value="J_dom_sf"/>
</dbReference>
<feature type="region of interest" description="Disordered" evidence="6">
    <location>
        <begin position="286"/>
        <end position="311"/>
    </location>
</feature>
<feature type="region of interest" description="Disordered" evidence="6">
    <location>
        <begin position="92"/>
        <end position="120"/>
    </location>
</feature>
<feature type="region of interest" description="Disordered" evidence="6">
    <location>
        <begin position="361"/>
        <end position="380"/>
    </location>
</feature>
<dbReference type="GO" id="GO:0000390">
    <property type="term" value="P:spliceosomal complex disassembly"/>
    <property type="evidence" value="ECO:0007669"/>
    <property type="project" value="TreeGrafter"/>
</dbReference>
<evidence type="ECO:0000259" key="7">
    <source>
        <dbReference type="PROSITE" id="PS50076"/>
    </source>
</evidence>
<dbReference type="CDD" id="cd06257">
    <property type="entry name" value="DnaJ"/>
    <property type="match status" value="1"/>
</dbReference>
<comment type="subcellular location">
    <subcellularLocation>
        <location evidence="2">Cytoplasm</location>
    </subcellularLocation>
    <subcellularLocation>
        <location evidence="1">Nucleus</location>
    </subcellularLocation>
</comment>
<keyword evidence="5" id="KW-0539">Nucleus</keyword>
<dbReference type="PROSITE" id="PS00636">
    <property type="entry name" value="DNAJ_1"/>
    <property type="match status" value="1"/>
</dbReference>
<dbReference type="InterPro" id="IPR052094">
    <property type="entry name" value="Pre-mRNA-splicing_ERAD"/>
</dbReference>
<dbReference type="InterPro" id="IPR001623">
    <property type="entry name" value="DnaJ_domain"/>
</dbReference>
<dbReference type="GO" id="GO:0005737">
    <property type="term" value="C:cytoplasm"/>
    <property type="evidence" value="ECO:0007669"/>
    <property type="project" value="UniProtKB-SubCell"/>
</dbReference>
<evidence type="ECO:0000256" key="1">
    <source>
        <dbReference type="ARBA" id="ARBA00004123"/>
    </source>
</evidence>
<comment type="caution">
    <text evidence="8">The sequence shown here is derived from an EMBL/GenBank/DDBJ whole genome shotgun (WGS) entry which is preliminary data.</text>
</comment>
<keyword evidence="3" id="KW-0963">Cytoplasm</keyword>
<dbReference type="InterPro" id="IPR018253">
    <property type="entry name" value="DnaJ_domain_CS"/>
</dbReference>
<dbReference type="PRINTS" id="PR00625">
    <property type="entry name" value="JDOMAIN"/>
</dbReference>
<dbReference type="OrthoDB" id="376357at2759"/>
<keyword evidence="9" id="KW-1185">Reference proteome</keyword>
<evidence type="ECO:0000256" key="3">
    <source>
        <dbReference type="ARBA" id="ARBA00022490"/>
    </source>
</evidence>
<evidence type="ECO:0000256" key="5">
    <source>
        <dbReference type="ARBA" id="ARBA00023242"/>
    </source>
</evidence>
<proteinExistence type="predicted"/>
<reference evidence="8" key="1">
    <citation type="journal article" date="2020" name="Stud. Mycol.">
        <title>101 Dothideomycetes genomes: a test case for predicting lifestyles and emergence of pathogens.</title>
        <authorList>
            <person name="Haridas S."/>
            <person name="Albert R."/>
            <person name="Binder M."/>
            <person name="Bloem J."/>
            <person name="Labutti K."/>
            <person name="Salamov A."/>
            <person name="Andreopoulos B."/>
            <person name="Baker S."/>
            <person name="Barry K."/>
            <person name="Bills G."/>
            <person name="Bluhm B."/>
            <person name="Cannon C."/>
            <person name="Castanera R."/>
            <person name="Culley D."/>
            <person name="Daum C."/>
            <person name="Ezra D."/>
            <person name="Gonzalez J."/>
            <person name="Henrissat B."/>
            <person name="Kuo A."/>
            <person name="Liang C."/>
            <person name="Lipzen A."/>
            <person name="Lutzoni F."/>
            <person name="Magnuson J."/>
            <person name="Mondo S."/>
            <person name="Nolan M."/>
            <person name="Ohm R."/>
            <person name="Pangilinan J."/>
            <person name="Park H.-J."/>
            <person name="Ramirez L."/>
            <person name="Alfaro M."/>
            <person name="Sun H."/>
            <person name="Tritt A."/>
            <person name="Yoshinaga Y."/>
            <person name="Zwiers L.-H."/>
            <person name="Turgeon B."/>
            <person name="Goodwin S."/>
            <person name="Spatafora J."/>
            <person name="Crous P."/>
            <person name="Grigoriev I."/>
        </authorList>
    </citation>
    <scope>NUCLEOTIDE SEQUENCE</scope>
    <source>
        <strain evidence="8">CBS 101060</strain>
    </source>
</reference>
<name>A0A9P4S8U7_9PEZI</name>
<dbReference type="Proteomes" id="UP000799429">
    <property type="component" value="Unassembled WGS sequence"/>
</dbReference>
<feature type="compositionally biased region" description="Basic and acidic residues" evidence="6">
    <location>
        <begin position="361"/>
        <end position="372"/>
    </location>
</feature>
<dbReference type="Gene3D" id="3.30.70.330">
    <property type="match status" value="1"/>
</dbReference>
<feature type="compositionally biased region" description="Basic and acidic residues" evidence="6">
    <location>
        <begin position="92"/>
        <end position="117"/>
    </location>
</feature>
<evidence type="ECO:0000256" key="6">
    <source>
        <dbReference type="SAM" id="MobiDB-lite"/>
    </source>
</evidence>
<feature type="region of interest" description="Disordered" evidence="6">
    <location>
        <begin position="135"/>
        <end position="186"/>
    </location>
</feature>
<gene>
    <name evidence="8" type="ORF">M501DRAFT_976331</name>
</gene>
<keyword evidence="4" id="KW-0143">Chaperone</keyword>
<dbReference type="SMART" id="SM00271">
    <property type="entry name" value="DnaJ"/>
    <property type="match status" value="1"/>
</dbReference>
<organism evidence="8 9">
    <name type="scientific">Patellaria atrata CBS 101060</name>
    <dbReference type="NCBI Taxonomy" id="1346257"/>
    <lineage>
        <taxon>Eukaryota</taxon>
        <taxon>Fungi</taxon>
        <taxon>Dikarya</taxon>
        <taxon>Ascomycota</taxon>
        <taxon>Pezizomycotina</taxon>
        <taxon>Dothideomycetes</taxon>
        <taxon>Dothideomycetes incertae sedis</taxon>
        <taxon>Patellariales</taxon>
        <taxon>Patellariaceae</taxon>
        <taxon>Patellaria</taxon>
    </lineage>
</organism>
<evidence type="ECO:0000256" key="4">
    <source>
        <dbReference type="ARBA" id="ARBA00023186"/>
    </source>
</evidence>
<dbReference type="PANTHER" id="PTHR44313">
    <property type="entry name" value="DNAJ HOMOLOG SUBFAMILY C MEMBER 17"/>
    <property type="match status" value="1"/>
</dbReference>